<dbReference type="EMBL" id="FQXE01000016">
    <property type="protein sequence ID" value="SHI25608.1"/>
    <property type="molecule type" value="Genomic_DNA"/>
</dbReference>
<gene>
    <name evidence="2" type="ORF">SAMN04488135_11663</name>
</gene>
<proteinExistence type="predicted"/>
<evidence type="ECO:0000259" key="1">
    <source>
        <dbReference type="Pfam" id="PF08242"/>
    </source>
</evidence>
<reference evidence="2 3" key="1">
    <citation type="submission" date="2016-11" db="EMBL/GenBank/DDBJ databases">
        <authorList>
            <person name="Jaros S."/>
            <person name="Januszkiewicz K."/>
            <person name="Wedrychowicz H."/>
        </authorList>
    </citation>
    <scope>NUCLEOTIDE SEQUENCE [LARGE SCALE GENOMIC DNA]</scope>
    <source>
        <strain evidence="2 3">CGMCC 1.10190</strain>
    </source>
</reference>
<dbReference type="OrthoDB" id="4528595at2"/>
<dbReference type="Gene3D" id="3.40.50.150">
    <property type="entry name" value="Vaccinia Virus protein VP39"/>
    <property type="match status" value="1"/>
</dbReference>
<dbReference type="STRING" id="658167.SAMN04488135_11663"/>
<evidence type="ECO:0000313" key="3">
    <source>
        <dbReference type="Proteomes" id="UP000184226"/>
    </source>
</evidence>
<dbReference type="AlphaFoldDB" id="A0A1M5ZN68"/>
<sequence length="251" mass="27391">MSEPLTVSSDNYIQAAEMYDILSEQHWQSRQRSLRNALIAARPDAKLVLDVGSGTGMALKFITEALPGAHIHAIEPSASMRVGLMTRVLADAQLRRQVTVHPTDIAQAVLPADIDVALVCGCVGFFDDATRRALWPRLAAALAPAGVVLVDVMPLDATRHLPESRVASVDVGQHRFDIWLSGHPVDDGLELIRWRMRFEQLDGDTAVRSFSIERDWRAFSLDTLLAEAAEAGFQAQPLADSPVPAALLRLG</sequence>
<name>A0A1M5ZN68_9BURK</name>
<dbReference type="Proteomes" id="UP000184226">
    <property type="component" value="Unassembled WGS sequence"/>
</dbReference>
<keyword evidence="2" id="KW-0808">Transferase</keyword>
<dbReference type="CDD" id="cd02440">
    <property type="entry name" value="AdoMet_MTases"/>
    <property type="match status" value="1"/>
</dbReference>
<keyword evidence="3" id="KW-1185">Reference proteome</keyword>
<dbReference type="GO" id="GO:0032259">
    <property type="term" value="P:methylation"/>
    <property type="evidence" value="ECO:0007669"/>
    <property type="project" value="UniProtKB-KW"/>
</dbReference>
<dbReference type="InterPro" id="IPR013217">
    <property type="entry name" value="Methyltransf_12"/>
</dbReference>
<dbReference type="RefSeq" id="WP_073108119.1">
    <property type="nucleotide sequence ID" value="NZ_FQXE01000016.1"/>
</dbReference>
<evidence type="ECO:0000313" key="2">
    <source>
        <dbReference type="EMBL" id="SHI25608.1"/>
    </source>
</evidence>
<protein>
    <submittedName>
        <fullName evidence="2">Methyltransferase domain-containing protein</fullName>
    </submittedName>
</protein>
<organism evidence="2 3">
    <name type="scientific">Pollutimonas bauzanensis</name>
    <dbReference type="NCBI Taxonomy" id="658167"/>
    <lineage>
        <taxon>Bacteria</taxon>
        <taxon>Pseudomonadati</taxon>
        <taxon>Pseudomonadota</taxon>
        <taxon>Betaproteobacteria</taxon>
        <taxon>Burkholderiales</taxon>
        <taxon>Alcaligenaceae</taxon>
        <taxon>Pollutimonas</taxon>
    </lineage>
</organism>
<dbReference type="InterPro" id="IPR029063">
    <property type="entry name" value="SAM-dependent_MTases_sf"/>
</dbReference>
<feature type="domain" description="Methyltransferase type 12" evidence="1">
    <location>
        <begin position="49"/>
        <end position="148"/>
    </location>
</feature>
<accession>A0A1M5ZN68</accession>
<keyword evidence="2" id="KW-0489">Methyltransferase</keyword>
<dbReference type="SUPFAM" id="SSF53335">
    <property type="entry name" value="S-adenosyl-L-methionine-dependent methyltransferases"/>
    <property type="match status" value="1"/>
</dbReference>
<dbReference type="Pfam" id="PF08242">
    <property type="entry name" value="Methyltransf_12"/>
    <property type="match status" value="1"/>
</dbReference>
<dbReference type="GO" id="GO:0008168">
    <property type="term" value="F:methyltransferase activity"/>
    <property type="evidence" value="ECO:0007669"/>
    <property type="project" value="UniProtKB-KW"/>
</dbReference>